<keyword evidence="1" id="KW-0479">Metal-binding</keyword>
<dbReference type="SUPFAM" id="SSF51126">
    <property type="entry name" value="Pectin lyase-like"/>
    <property type="match status" value="1"/>
</dbReference>
<dbReference type="Gene3D" id="2.60.120.200">
    <property type="match status" value="1"/>
</dbReference>
<dbReference type="PANTHER" id="PTHR42970">
    <property type="entry name" value="PECTATE LYASE C-RELATED"/>
    <property type="match status" value="1"/>
</dbReference>
<name>A0A7Y9I5R6_9ACTN</name>
<organism evidence="4 5">
    <name type="scientific">Microlunatus parietis</name>
    <dbReference type="NCBI Taxonomy" id="682979"/>
    <lineage>
        <taxon>Bacteria</taxon>
        <taxon>Bacillati</taxon>
        <taxon>Actinomycetota</taxon>
        <taxon>Actinomycetes</taxon>
        <taxon>Propionibacteriales</taxon>
        <taxon>Propionibacteriaceae</taxon>
        <taxon>Microlunatus</taxon>
    </lineage>
</organism>
<evidence type="ECO:0000313" key="4">
    <source>
        <dbReference type="EMBL" id="NYE70707.1"/>
    </source>
</evidence>
<proteinExistence type="predicted"/>
<dbReference type="InterPro" id="IPR012334">
    <property type="entry name" value="Pectin_lyas_fold"/>
</dbReference>
<dbReference type="InterPro" id="IPR013783">
    <property type="entry name" value="Ig-like_fold"/>
</dbReference>
<dbReference type="InterPro" id="IPR011050">
    <property type="entry name" value="Pectin_lyase_fold/virulence"/>
</dbReference>
<dbReference type="GO" id="GO:0046872">
    <property type="term" value="F:metal ion binding"/>
    <property type="evidence" value="ECO:0007669"/>
    <property type="project" value="UniProtKB-KW"/>
</dbReference>
<sequence length="778" mass="83514">MTEAHPKRPIRGFGRRGFLVGAALTTPAIMVAQQVQSAPAARAEPDLPADSKLDTSKINKRKPPAQQQAVVGNTVPAFPGAEGAGKFTTGGRGHPVYEVTTLADSGPGSLRDAVSQSNRMIVFRVGGTIELQGGLDITGSNLTIAGQTAPGDGIAVVNNEFTVDGDNIIIRYLRVRGGDRMGTPIDTFKGEGRRNLVIDHCSVSWGVDECFSLYGNYDVTVSHCLIAEGLTMSAHEKGRHGYGGLWGGQNVTYHHNLLVHQGGRNPRFSFVEHLDQLVDHRNNVIYDYGFTSCYGGEWCEGINLVANYYKPGPATLAGTAPEIVAPGRGGRWHVSENEIEGHPEITADNLAGITVPVGGITHAAEPIPFPNEIRTQTAQEAYQAVLADVGANLPRLDAVDARLLADVRNGTGRLINSQTEVGGFPVLESAEPPGDRDHDGIPDDWEKAHDLDPKDPADGAAIGPDGYSNLERYLNSLQRDSAANPEVVITSPKQNQVFADAAAEQELVITAEATADGDATITAVEFFAGDKSLGVVKSAPYKITWSGVTDGTWYLTARATDSRGLKTQSTGTPVHVNRTTDLAGWTSTDVGDVPIAGAAALKGDDAFTVKGSGKIWAKQDAFQFVHREIEAGPSSIVEIIARIDRLSRVYEGVYAGLMIRETLEPDSPYFTGGIVWSAGGLKGHVSRFARFGDEPSISPYPWDDDELDAKPYWIRLIKRGTEFEAHLSTDSLQWTRIGYERIPMAGRVHIGLAVDGNQESNAINNYASADFAEVRVNS</sequence>
<dbReference type="InterPro" id="IPR052063">
    <property type="entry name" value="Polysaccharide_Lyase_1"/>
</dbReference>
<dbReference type="PROSITE" id="PS51318">
    <property type="entry name" value="TAT"/>
    <property type="match status" value="1"/>
</dbReference>
<dbReference type="AlphaFoldDB" id="A0A7Y9I5R6"/>
<evidence type="ECO:0000256" key="3">
    <source>
        <dbReference type="SAM" id="MobiDB-lite"/>
    </source>
</evidence>
<accession>A0A7Y9I5R6</accession>
<gene>
    <name evidence="4" type="ORF">BKA15_002036</name>
</gene>
<protein>
    <recommendedName>
        <fullName evidence="6">Pectate lyase</fullName>
    </recommendedName>
</protein>
<evidence type="ECO:0000256" key="1">
    <source>
        <dbReference type="ARBA" id="ARBA00022723"/>
    </source>
</evidence>
<feature type="compositionally biased region" description="Basic and acidic residues" evidence="3">
    <location>
        <begin position="433"/>
        <end position="457"/>
    </location>
</feature>
<dbReference type="Gene3D" id="2.60.40.10">
    <property type="entry name" value="Immunoglobulins"/>
    <property type="match status" value="1"/>
</dbReference>
<dbReference type="Proteomes" id="UP000569914">
    <property type="component" value="Unassembled WGS sequence"/>
</dbReference>
<evidence type="ECO:0000313" key="5">
    <source>
        <dbReference type="Proteomes" id="UP000569914"/>
    </source>
</evidence>
<evidence type="ECO:0000256" key="2">
    <source>
        <dbReference type="ARBA" id="ARBA00023180"/>
    </source>
</evidence>
<evidence type="ECO:0008006" key="6">
    <source>
        <dbReference type="Google" id="ProtNLM"/>
    </source>
</evidence>
<feature type="compositionally biased region" description="Basic and acidic residues" evidence="3">
    <location>
        <begin position="43"/>
        <end position="57"/>
    </location>
</feature>
<dbReference type="Gene3D" id="2.160.20.10">
    <property type="entry name" value="Single-stranded right-handed beta-helix, Pectin lyase-like"/>
    <property type="match status" value="1"/>
</dbReference>
<dbReference type="InterPro" id="IPR006311">
    <property type="entry name" value="TAT_signal"/>
</dbReference>
<feature type="region of interest" description="Disordered" evidence="3">
    <location>
        <begin position="39"/>
        <end position="69"/>
    </location>
</feature>
<comment type="caution">
    <text evidence="4">The sequence shown here is derived from an EMBL/GenBank/DDBJ whole genome shotgun (WGS) entry which is preliminary data.</text>
</comment>
<keyword evidence="5" id="KW-1185">Reference proteome</keyword>
<dbReference type="RefSeq" id="WP_179750364.1">
    <property type="nucleotide sequence ID" value="NZ_JACCBU010000001.1"/>
</dbReference>
<dbReference type="GO" id="GO:0005975">
    <property type="term" value="P:carbohydrate metabolic process"/>
    <property type="evidence" value="ECO:0007669"/>
    <property type="project" value="UniProtKB-ARBA"/>
</dbReference>
<reference evidence="4 5" key="1">
    <citation type="submission" date="2020-07" db="EMBL/GenBank/DDBJ databases">
        <title>Sequencing the genomes of 1000 actinobacteria strains.</title>
        <authorList>
            <person name="Klenk H.-P."/>
        </authorList>
    </citation>
    <scope>NUCLEOTIDE SEQUENCE [LARGE SCALE GENOMIC DNA]</scope>
    <source>
        <strain evidence="4 5">DSM 22083</strain>
    </source>
</reference>
<dbReference type="Pfam" id="PF17957">
    <property type="entry name" value="Big_7"/>
    <property type="match status" value="1"/>
</dbReference>
<dbReference type="EMBL" id="JACCBU010000001">
    <property type="protein sequence ID" value="NYE70707.1"/>
    <property type="molecule type" value="Genomic_DNA"/>
</dbReference>
<feature type="region of interest" description="Disordered" evidence="3">
    <location>
        <begin position="429"/>
        <end position="465"/>
    </location>
</feature>
<dbReference type="PANTHER" id="PTHR42970:SF1">
    <property type="entry name" value="PECTATE LYASE C-RELATED"/>
    <property type="match status" value="1"/>
</dbReference>
<keyword evidence="2" id="KW-0325">Glycoprotein</keyword>